<dbReference type="GO" id="GO:0016036">
    <property type="term" value="P:cellular response to phosphate starvation"/>
    <property type="evidence" value="ECO:0007669"/>
    <property type="project" value="TreeGrafter"/>
</dbReference>
<sequence>MSFFEYIKDKRFFFILYFTLMLFVSLIMVVNDSRNLVLQNLLYTHVICFLSVSLYITIGYYYRRSFYLELNDLIESQKEDFPVEMLEPQNYEQALYVKMIKIVRDNHSKQLQKLIHEKVDHQDFIMSWVHEVKLPIAASNLLIENSTGKTVDFLVDKFEDELNKIDNYVEQALYYSRIDSFSKDYFITDVQLNQIIKESVKKYAKIFITKRIHFHMEEVQKFVQSDSKWLAFIIDQITANALKYVNDGGEIFFLFEEDHQEKRLLIQDTGIGIKQEDIHRVFERGFTGSTGRTHTKSTGMGLYLVKQMVLKLGHDISIQSQEGKYTRVTIHFPKIRNYYHFL</sequence>
<accession>A0A1S9TL45</accession>
<protein>
    <recommendedName>
        <fullName evidence="3">histidine kinase</fullName>
        <ecNumber evidence="3">2.7.13.3</ecNumber>
    </recommendedName>
</protein>
<comment type="caution">
    <text evidence="15">The sequence shown here is derived from an EMBL/GenBank/DDBJ whole genome shotgun (WGS) entry which is preliminary data.</text>
</comment>
<evidence type="ECO:0000256" key="6">
    <source>
        <dbReference type="ARBA" id="ARBA00022692"/>
    </source>
</evidence>
<keyword evidence="12 13" id="KW-0472">Membrane</keyword>
<dbReference type="PANTHER" id="PTHR45453">
    <property type="entry name" value="PHOSPHATE REGULON SENSOR PROTEIN PHOR"/>
    <property type="match status" value="1"/>
</dbReference>
<reference evidence="15 16" key="1">
    <citation type="submission" date="2017-01" db="EMBL/GenBank/DDBJ databases">
        <title>Bacillus cereus isolates.</title>
        <authorList>
            <person name="Beno S.M."/>
        </authorList>
    </citation>
    <scope>NUCLEOTIDE SEQUENCE [LARGE SCALE GENOMIC DNA]</scope>
    <source>
        <strain evidence="15 16">FSL H8-0485</strain>
    </source>
</reference>
<evidence type="ECO:0000256" key="4">
    <source>
        <dbReference type="ARBA" id="ARBA00022475"/>
    </source>
</evidence>
<dbReference type="InterPro" id="IPR004358">
    <property type="entry name" value="Sig_transdc_His_kin-like_C"/>
</dbReference>
<evidence type="ECO:0000256" key="3">
    <source>
        <dbReference type="ARBA" id="ARBA00012438"/>
    </source>
</evidence>
<evidence type="ECO:0000256" key="13">
    <source>
        <dbReference type="SAM" id="Phobius"/>
    </source>
</evidence>
<dbReference type="InterPro" id="IPR050351">
    <property type="entry name" value="BphY/WalK/GraS-like"/>
</dbReference>
<keyword evidence="8" id="KW-0418">Kinase</keyword>
<name>A0A1S9TL45_BACCE</name>
<evidence type="ECO:0000313" key="15">
    <source>
        <dbReference type="EMBL" id="OOR10765.1"/>
    </source>
</evidence>
<evidence type="ECO:0000256" key="12">
    <source>
        <dbReference type="ARBA" id="ARBA00023136"/>
    </source>
</evidence>
<dbReference type="RefSeq" id="WP_063217515.1">
    <property type="nucleotide sequence ID" value="NZ_MUAJ01000022.1"/>
</dbReference>
<dbReference type="AlphaFoldDB" id="A0A1S9TL45"/>
<organism evidence="15 16">
    <name type="scientific">Bacillus cereus</name>
    <dbReference type="NCBI Taxonomy" id="1396"/>
    <lineage>
        <taxon>Bacteria</taxon>
        <taxon>Bacillati</taxon>
        <taxon>Bacillota</taxon>
        <taxon>Bacilli</taxon>
        <taxon>Bacillales</taxon>
        <taxon>Bacillaceae</taxon>
        <taxon>Bacillus</taxon>
        <taxon>Bacillus cereus group</taxon>
    </lineage>
</organism>
<keyword evidence="5" id="KW-0808">Transferase</keyword>
<dbReference type="InterPro" id="IPR036890">
    <property type="entry name" value="HATPase_C_sf"/>
</dbReference>
<dbReference type="EC" id="2.7.13.3" evidence="3"/>
<comment type="catalytic activity">
    <reaction evidence="1">
        <text>ATP + protein L-histidine = ADP + protein N-phospho-L-histidine.</text>
        <dbReference type="EC" id="2.7.13.3"/>
    </reaction>
</comment>
<evidence type="ECO:0000256" key="5">
    <source>
        <dbReference type="ARBA" id="ARBA00022679"/>
    </source>
</evidence>
<dbReference type="GO" id="GO:0005886">
    <property type="term" value="C:plasma membrane"/>
    <property type="evidence" value="ECO:0007669"/>
    <property type="project" value="UniProtKB-SubCell"/>
</dbReference>
<dbReference type="PANTHER" id="PTHR45453:SF2">
    <property type="entry name" value="HISTIDINE KINASE"/>
    <property type="match status" value="1"/>
</dbReference>
<evidence type="ECO:0000256" key="9">
    <source>
        <dbReference type="ARBA" id="ARBA00022840"/>
    </source>
</evidence>
<keyword evidence="11" id="KW-0902">Two-component regulatory system</keyword>
<dbReference type="GO" id="GO:0000155">
    <property type="term" value="F:phosphorelay sensor kinase activity"/>
    <property type="evidence" value="ECO:0007669"/>
    <property type="project" value="TreeGrafter"/>
</dbReference>
<evidence type="ECO:0000256" key="1">
    <source>
        <dbReference type="ARBA" id="ARBA00000085"/>
    </source>
</evidence>
<proteinExistence type="predicted"/>
<keyword evidence="9 15" id="KW-0067">ATP-binding</keyword>
<dbReference type="Proteomes" id="UP000190906">
    <property type="component" value="Unassembled WGS sequence"/>
</dbReference>
<keyword evidence="4" id="KW-1003">Cell membrane</keyword>
<evidence type="ECO:0000256" key="11">
    <source>
        <dbReference type="ARBA" id="ARBA00023012"/>
    </source>
</evidence>
<evidence type="ECO:0000259" key="14">
    <source>
        <dbReference type="PROSITE" id="PS50109"/>
    </source>
</evidence>
<evidence type="ECO:0000313" key="16">
    <source>
        <dbReference type="Proteomes" id="UP000190906"/>
    </source>
</evidence>
<keyword evidence="10 13" id="KW-1133">Transmembrane helix</keyword>
<keyword evidence="7" id="KW-0547">Nucleotide-binding</keyword>
<dbReference type="InterPro" id="IPR005467">
    <property type="entry name" value="His_kinase_dom"/>
</dbReference>
<evidence type="ECO:0000256" key="10">
    <source>
        <dbReference type="ARBA" id="ARBA00022989"/>
    </source>
</evidence>
<comment type="subcellular location">
    <subcellularLocation>
        <location evidence="2">Cell membrane</location>
        <topology evidence="2">Multi-pass membrane protein</topology>
    </subcellularLocation>
</comment>
<dbReference type="PRINTS" id="PR00344">
    <property type="entry name" value="BCTRLSENSOR"/>
</dbReference>
<dbReference type="SUPFAM" id="SSF55874">
    <property type="entry name" value="ATPase domain of HSP90 chaperone/DNA topoisomerase II/histidine kinase"/>
    <property type="match status" value="1"/>
</dbReference>
<dbReference type="Pfam" id="PF02518">
    <property type="entry name" value="HATPase_c"/>
    <property type="match status" value="1"/>
</dbReference>
<evidence type="ECO:0000256" key="8">
    <source>
        <dbReference type="ARBA" id="ARBA00022777"/>
    </source>
</evidence>
<dbReference type="InterPro" id="IPR003594">
    <property type="entry name" value="HATPase_dom"/>
</dbReference>
<gene>
    <name evidence="15" type="ORF">BW897_20625</name>
</gene>
<feature type="domain" description="Histidine kinase" evidence="14">
    <location>
        <begin position="127"/>
        <end position="336"/>
    </location>
</feature>
<dbReference type="GO" id="GO:0005524">
    <property type="term" value="F:ATP binding"/>
    <property type="evidence" value="ECO:0007669"/>
    <property type="project" value="UniProtKB-KW"/>
</dbReference>
<evidence type="ECO:0000256" key="2">
    <source>
        <dbReference type="ARBA" id="ARBA00004651"/>
    </source>
</evidence>
<evidence type="ECO:0000256" key="7">
    <source>
        <dbReference type="ARBA" id="ARBA00022741"/>
    </source>
</evidence>
<dbReference type="Gene3D" id="3.30.565.10">
    <property type="entry name" value="Histidine kinase-like ATPase, C-terminal domain"/>
    <property type="match status" value="1"/>
</dbReference>
<feature type="transmembrane region" description="Helical" evidence="13">
    <location>
        <begin position="42"/>
        <end position="62"/>
    </location>
</feature>
<feature type="transmembrane region" description="Helical" evidence="13">
    <location>
        <begin position="12"/>
        <end position="30"/>
    </location>
</feature>
<keyword evidence="6 13" id="KW-0812">Transmembrane</keyword>
<dbReference type="SMART" id="SM00387">
    <property type="entry name" value="HATPase_c"/>
    <property type="match status" value="1"/>
</dbReference>
<dbReference type="PROSITE" id="PS50109">
    <property type="entry name" value="HIS_KIN"/>
    <property type="match status" value="1"/>
</dbReference>
<dbReference type="GO" id="GO:0004721">
    <property type="term" value="F:phosphoprotein phosphatase activity"/>
    <property type="evidence" value="ECO:0007669"/>
    <property type="project" value="TreeGrafter"/>
</dbReference>
<dbReference type="EMBL" id="MUAJ01000022">
    <property type="protein sequence ID" value="OOR10765.1"/>
    <property type="molecule type" value="Genomic_DNA"/>
</dbReference>